<dbReference type="Proteomes" id="UP000028483">
    <property type="component" value="Unassembled WGS sequence"/>
</dbReference>
<name>A0A077P8B0_XENBV</name>
<accession>A0A077P8B0</accession>
<dbReference type="AlphaFoldDB" id="A0A077P8B0"/>
<dbReference type="EMBL" id="CBSX010000172">
    <property type="protein sequence ID" value="CDH07114.1"/>
    <property type="molecule type" value="Genomic_DNA"/>
</dbReference>
<proteinExistence type="predicted"/>
<evidence type="ECO:0000313" key="1">
    <source>
        <dbReference type="EMBL" id="CDH07114.1"/>
    </source>
</evidence>
<comment type="caution">
    <text evidence="1">The sequence shown here is derived from an EMBL/GenBank/DDBJ whole genome shotgun (WGS) entry which is preliminary data.</text>
</comment>
<organism evidence="1 2">
    <name type="scientific">Xenorhabdus bovienii str. oregonense</name>
    <dbReference type="NCBI Taxonomy" id="1398202"/>
    <lineage>
        <taxon>Bacteria</taxon>
        <taxon>Pseudomonadati</taxon>
        <taxon>Pseudomonadota</taxon>
        <taxon>Gammaproteobacteria</taxon>
        <taxon>Enterobacterales</taxon>
        <taxon>Morganellaceae</taxon>
        <taxon>Xenorhabdus</taxon>
    </lineage>
</organism>
<gene>
    <name evidence="1" type="ORF">XBO1_2530028</name>
</gene>
<evidence type="ECO:0000313" key="2">
    <source>
        <dbReference type="Proteomes" id="UP000028483"/>
    </source>
</evidence>
<dbReference type="HOGENOM" id="CLU_3421299_0_0_6"/>
<sequence length="24" mass="2548">MSPIELPFSPKMSGELLIAAFLVG</sequence>
<reference evidence="1" key="1">
    <citation type="submission" date="2013-07" db="EMBL/GenBank/DDBJ databases">
        <title>Sub-species coevolution in mutualistic symbiosis.</title>
        <authorList>
            <person name="Murfin K."/>
            <person name="Klassen J."/>
            <person name="Lee M."/>
            <person name="Forst S."/>
            <person name="Stock P."/>
            <person name="Goodrich-Blair H."/>
        </authorList>
    </citation>
    <scope>NUCLEOTIDE SEQUENCE [LARGE SCALE GENOMIC DNA]</scope>
    <source>
        <strain evidence="1">Oregonense</strain>
    </source>
</reference>
<protein>
    <submittedName>
        <fullName evidence="1">Uncharacterized protein</fullName>
    </submittedName>
</protein>